<dbReference type="Pfam" id="PF00975">
    <property type="entry name" value="Thioesterase"/>
    <property type="match status" value="1"/>
</dbReference>
<dbReference type="Gene3D" id="3.30.559.30">
    <property type="entry name" value="Nonribosomal peptide synthetase, condensation domain"/>
    <property type="match status" value="1"/>
</dbReference>
<dbReference type="InterPro" id="IPR029058">
    <property type="entry name" value="AB_hydrolase_fold"/>
</dbReference>
<dbReference type="InterPro" id="IPR020802">
    <property type="entry name" value="TesA-like"/>
</dbReference>
<dbReference type="KEGG" id="avn:Avin_09690"/>
<dbReference type="EnsemblBacteria" id="ACO77201">
    <property type="protein sequence ID" value="ACO77201"/>
    <property type="gene ID" value="Avin_09690"/>
</dbReference>
<dbReference type="PROSITE" id="PS00455">
    <property type="entry name" value="AMP_BINDING"/>
    <property type="match status" value="1"/>
</dbReference>
<dbReference type="Gene3D" id="3.30.559.10">
    <property type="entry name" value="Chloramphenicol acetyltransferase-like domain"/>
    <property type="match status" value="1"/>
</dbReference>
<dbReference type="InterPro" id="IPR045851">
    <property type="entry name" value="AMP-bd_C_sf"/>
</dbReference>
<accession>C1DNI5</accession>
<dbReference type="HOGENOM" id="CLU_000022_2_4_6"/>
<dbReference type="GeneID" id="88184325"/>
<reference evidence="2 3" key="1">
    <citation type="journal article" date="2009" name="J. Bacteriol.">
        <title>Genome sequence of Azotobacter vinelandii, an obligate aerobe specialized to support diverse anaerobic metabolic processes.</title>
        <authorList>
            <person name="Setubal J.C."/>
            <person name="dos Santos P."/>
            <person name="Goldman B.S."/>
            <person name="Ertesvag H."/>
            <person name="Espin G."/>
            <person name="Rubio L.M."/>
            <person name="Valla S."/>
            <person name="Almeida N.F."/>
            <person name="Balasubramanian D."/>
            <person name="Cromes L."/>
            <person name="Curatti L."/>
            <person name="Du Z."/>
            <person name="Godsy E."/>
            <person name="Goodner B."/>
            <person name="Hellner-Burris K."/>
            <person name="Hernandez J.A."/>
            <person name="Houmiel K."/>
            <person name="Imperial J."/>
            <person name="Kennedy C."/>
            <person name="Larson T.J."/>
            <person name="Latreille P."/>
            <person name="Ligon L.S."/>
            <person name="Lu J."/>
            <person name="Maerk M."/>
            <person name="Miller N.M."/>
            <person name="Norton S."/>
            <person name="O'Carroll I.P."/>
            <person name="Paulsen I."/>
            <person name="Raulfs E.C."/>
            <person name="Roemer R."/>
            <person name="Rosser J."/>
            <person name="Segura D."/>
            <person name="Slater S."/>
            <person name="Stricklin S.L."/>
            <person name="Studholme D.J."/>
            <person name="Sun J."/>
            <person name="Viana C.J."/>
            <person name="Wallin E."/>
            <person name="Wang B."/>
            <person name="Wheeler C."/>
            <person name="Zhu H."/>
            <person name="Dean D.R."/>
            <person name="Dixon R."/>
            <person name="Wood D."/>
        </authorList>
    </citation>
    <scope>NUCLEOTIDE SEQUENCE [LARGE SCALE GENOMIC DNA]</scope>
    <source>
        <strain evidence="3">DJ / ATCC BAA-1303</strain>
    </source>
</reference>
<evidence type="ECO:0000313" key="2">
    <source>
        <dbReference type="EMBL" id="ACO77201.1"/>
    </source>
</evidence>
<keyword evidence="3" id="KW-1185">Reference proteome</keyword>
<dbReference type="InterPro" id="IPR001031">
    <property type="entry name" value="Thioesterase"/>
</dbReference>
<dbReference type="Gene3D" id="3.30.300.30">
    <property type="match status" value="1"/>
</dbReference>
<feature type="domain" description="Carrier" evidence="1">
    <location>
        <begin position="1030"/>
        <end position="1107"/>
    </location>
</feature>
<dbReference type="NCBIfam" id="TIGR01733">
    <property type="entry name" value="AA-adenyl-dom"/>
    <property type="match status" value="1"/>
</dbReference>
<dbReference type="Pfam" id="PF00550">
    <property type="entry name" value="PP-binding"/>
    <property type="match status" value="1"/>
</dbReference>
<evidence type="ECO:0000313" key="3">
    <source>
        <dbReference type="Proteomes" id="UP000002424"/>
    </source>
</evidence>
<dbReference type="Pfam" id="PF00501">
    <property type="entry name" value="AMP-binding"/>
    <property type="match status" value="1"/>
</dbReference>
<dbReference type="SUPFAM" id="SSF56801">
    <property type="entry name" value="Acetyl-CoA synthetase-like"/>
    <property type="match status" value="1"/>
</dbReference>
<dbReference type="InterPro" id="IPR010071">
    <property type="entry name" value="AA_adenyl_dom"/>
</dbReference>
<dbReference type="RefSeq" id="WP_012699625.1">
    <property type="nucleotide sequence ID" value="NC_012560.1"/>
</dbReference>
<organism evidence="2 3">
    <name type="scientific">Azotobacter vinelandii (strain DJ / ATCC BAA-1303)</name>
    <dbReference type="NCBI Taxonomy" id="322710"/>
    <lineage>
        <taxon>Bacteria</taxon>
        <taxon>Pseudomonadati</taxon>
        <taxon>Pseudomonadota</taxon>
        <taxon>Gammaproteobacteria</taxon>
        <taxon>Pseudomonadales</taxon>
        <taxon>Pseudomonadaceae</taxon>
        <taxon>Azotobacter</taxon>
    </lineage>
</organism>
<dbReference type="InterPro" id="IPR020845">
    <property type="entry name" value="AMP-binding_CS"/>
</dbReference>
<dbReference type="Proteomes" id="UP000002424">
    <property type="component" value="Chromosome"/>
</dbReference>
<dbReference type="InterPro" id="IPR042099">
    <property type="entry name" value="ANL_N_sf"/>
</dbReference>
<dbReference type="SUPFAM" id="SSF53474">
    <property type="entry name" value="alpha/beta-Hydrolases"/>
    <property type="match status" value="1"/>
</dbReference>
<dbReference type="eggNOG" id="COG3319">
    <property type="taxonomic scope" value="Bacteria"/>
</dbReference>
<dbReference type="Gene3D" id="3.40.50.1820">
    <property type="entry name" value="alpha/beta hydrolase"/>
    <property type="match status" value="1"/>
</dbReference>
<dbReference type="InterPro" id="IPR036736">
    <property type="entry name" value="ACP-like_sf"/>
</dbReference>
<dbReference type="PROSITE" id="PS50075">
    <property type="entry name" value="CARRIER"/>
    <property type="match status" value="1"/>
</dbReference>
<dbReference type="InterPro" id="IPR000873">
    <property type="entry name" value="AMP-dep_synth/lig_dom"/>
</dbReference>
<dbReference type="Gene3D" id="3.40.50.12780">
    <property type="entry name" value="N-terminal domain of ligase-like"/>
    <property type="match status" value="1"/>
</dbReference>
<dbReference type="PANTHER" id="PTHR45527:SF1">
    <property type="entry name" value="FATTY ACID SYNTHASE"/>
    <property type="match status" value="1"/>
</dbReference>
<dbReference type="InterPro" id="IPR009081">
    <property type="entry name" value="PP-bd_ACP"/>
</dbReference>
<dbReference type="GO" id="GO:0044550">
    <property type="term" value="P:secondary metabolite biosynthetic process"/>
    <property type="evidence" value="ECO:0007669"/>
    <property type="project" value="TreeGrafter"/>
</dbReference>
<dbReference type="STRING" id="322710.Avin_09690"/>
<dbReference type="GO" id="GO:0005737">
    <property type="term" value="C:cytoplasm"/>
    <property type="evidence" value="ECO:0007669"/>
    <property type="project" value="TreeGrafter"/>
</dbReference>
<proteinExistence type="predicted"/>
<dbReference type="GO" id="GO:0003824">
    <property type="term" value="F:catalytic activity"/>
    <property type="evidence" value="ECO:0007669"/>
    <property type="project" value="InterPro"/>
</dbReference>
<dbReference type="GO" id="GO:0031177">
    <property type="term" value="F:phosphopantetheine binding"/>
    <property type="evidence" value="ECO:0007669"/>
    <property type="project" value="TreeGrafter"/>
</dbReference>
<dbReference type="EMBL" id="CP001157">
    <property type="protein sequence ID" value="ACO77201.1"/>
    <property type="molecule type" value="Genomic_DNA"/>
</dbReference>
<dbReference type="GO" id="GO:0043041">
    <property type="term" value="P:amino acid activation for nonribosomal peptide biosynthetic process"/>
    <property type="evidence" value="ECO:0007669"/>
    <property type="project" value="TreeGrafter"/>
</dbReference>
<gene>
    <name evidence="2" type="ordered locus">Avin_09690</name>
</gene>
<protein>
    <submittedName>
        <fullName evidence="2">Non-ribosomal peptide synthetase, with condensation, AMP binding and thioesterase modules</fullName>
    </submittedName>
</protein>
<dbReference type="InterPro" id="IPR023213">
    <property type="entry name" value="CAT-like_dom_sf"/>
</dbReference>
<dbReference type="SUPFAM" id="SSF52777">
    <property type="entry name" value="CoA-dependent acyltransferases"/>
    <property type="match status" value="2"/>
</dbReference>
<name>C1DNI5_AZOVD</name>
<dbReference type="Gene3D" id="1.10.1200.10">
    <property type="entry name" value="ACP-like"/>
    <property type="match status" value="1"/>
</dbReference>
<evidence type="ECO:0000259" key="1">
    <source>
        <dbReference type="PROSITE" id="PS50075"/>
    </source>
</evidence>
<dbReference type="InterPro" id="IPR001242">
    <property type="entry name" value="Condensation_dom"/>
</dbReference>
<dbReference type="ESTHER" id="azovd-c1dni5">
    <property type="family name" value="Thioesterase"/>
</dbReference>
<dbReference type="SUPFAM" id="SSF47336">
    <property type="entry name" value="ACP-like"/>
    <property type="match status" value="1"/>
</dbReference>
<sequence length="1388" mass="154377">MDGLSALIELAEKGWAFERVSAERLDICRSTNNEGEALWQHSKAQIFEFLSDTEKSQDERTGIRSVRPGETFVVNRYAGQYLWVFDNLRHHSALYNIPLCKRISGSVDVERLIYALSRLVQHHGIFATVYQLQEAQLHMSTRVLPTSLFADALTDISGLSTSQQQQWLENFTLECSQCAFDLSCEVPIRCRIVRTRDDEHWLFLTFHHSAVDGWSIGQFLNELSATYQDLSFVPDCLPAAWSYAQNPFAFIASVDESLAFWMKELEHAPARHGLAYDAVEKHTDLHKNVVTSILSEASLQSLKGFSRAHGVSISVVLQATFVLLLSKLSRQRRIVIGTPVANRPHVELNTALGSFVNTIALYFNLEEVQSFSDLVQVAQDKLIRSHPHHGLPFSYVVEQLRPERGDFNPIYQILFVCQHQQDSHLQFVDAQVHDVQRTYSTPKSDLALEVILHQDRITLEWQFHPNYFSFDRIASFAQHFLNLLEQVMKAPSLPLGCFGLMSPKRRKTLLELSMGDQVDVFVGQTLDRLMEQSKSRFADNIAVIDGNDQYTYAQLFAGAKSLAGYLDSLCEPQAIVAVQIKRGYLQALLLLATVLSGRVYLPLAMDTPISRARSILESSGCTLLIGDVLDEQMYPGIRVLPSRILWCQLEHAPFTRDTSISPSDLAYLIYTSGTTGTPKGVAIEHAAVCNTLLAMNQYFGVSQHDRVLAISNISFDLSVYDLFGTWTAGACVVLLSESASKDPASWVQAIHANHVSVWNSVPMVLQMMLAFVQGLRLNTFPGVRHIWLSGDWIPPKLIEQARCCFPQAKIISLGGATEGSIWSIYHPLQDQVYLGSIPYGRALPNQGMFVLDEQLELCDFGVSGDIYIAGYGVARGYHQAPRLTESKFTVHPQLKQRLYKTGDRGRWHTAGYIEFLGREDKQVKIQGYRVELGEVESVLKRASFVRDAVVLIRSSTGGGGSYLEAHIVASPLTAQLEPTLRAHAALLLSPYMQPLHYGFYEQFPLSANGKVDTSRLRRLAPMRASSTSGWDADEHLFKLMEIVSVVLDRPMAELDPQHSFYQLGGTSLQAVSLAVKGATHWQVNLSITDILEASSLVELAEKIRVVPLVLSKLSTFEQASVGALSLCFVHAAGGHLEPYRTLQTRYAGRCNLFGLSSPALASIGPDCELAFEALLEAHVNSLLDIPSQGHLVLVGWSLGGILAMNLCERLVRHGIRVRHVVVVDSGLDYAPMVGKGRTKQWLRLVANAVEMYGLDKHCLIVKGAEGFSSFAGLLKYLYTVNEEKLSAVLSRSQFEVSAWALERACRLLAEASIPKLDTALSVHLCQTHQTIASSQILRWQDLSPKVDIIELAAEHNSILSVPSFLRSLDSLLESLQVSEGKAIDTANG</sequence>
<dbReference type="PANTHER" id="PTHR45527">
    <property type="entry name" value="NONRIBOSOMAL PEPTIDE SYNTHETASE"/>
    <property type="match status" value="1"/>
</dbReference>
<dbReference type="Pfam" id="PF00668">
    <property type="entry name" value="Condensation"/>
    <property type="match status" value="1"/>
</dbReference>
<dbReference type="OrthoDB" id="9757559at2"/>
<dbReference type="eggNOG" id="COG1020">
    <property type="taxonomic scope" value="Bacteria"/>
</dbReference>
<dbReference type="SMART" id="SM00824">
    <property type="entry name" value="PKS_TE"/>
    <property type="match status" value="1"/>
</dbReference>